<evidence type="ECO:0000313" key="7">
    <source>
        <dbReference type="EMBL" id="QKG24579.1"/>
    </source>
</evidence>
<dbReference type="InterPro" id="IPR050109">
    <property type="entry name" value="HTH-type_TetR-like_transc_reg"/>
</dbReference>
<dbReference type="EMBL" id="CP053892">
    <property type="protein sequence ID" value="QKG24579.1"/>
    <property type="molecule type" value="Genomic_DNA"/>
</dbReference>
<keyword evidence="3" id="KW-0804">Transcription</keyword>
<proteinExistence type="predicted"/>
<dbReference type="PROSITE" id="PS50977">
    <property type="entry name" value="HTH_TETR_2"/>
    <property type="match status" value="1"/>
</dbReference>
<name>A0A7D3VWM2_ACTVE</name>
<dbReference type="InterPro" id="IPR036271">
    <property type="entry name" value="Tet_transcr_reg_TetR-rel_C_sf"/>
</dbReference>
<dbReference type="InterPro" id="IPR049445">
    <property type="entry name" value="TetR_SbtR-like_C"/>
</dbReference>
<dbReference type="Gene3D" id="1.10.357.10">
    <property type="entry name" value="Tetracycline Repressor, domain 2"/>
    <property type="match status" value="1"/>
</dbReference>
<evidence type="ECO:0000256" key="3">
    <source>
        <dbReference type="ARBA" id="ARBA00023163"/>
    </source>
</evidence>
<evidence type="ECO:0000256" key="1">
    <source>
        <dbReference type="ARBA" id="ARBA00023015"/>
    </source>
</evidence>
<accession>A0A7D3VWM2</accession>
<reference evidence="7 8" key="1">
    <citation type="submission" date="2020-05" db="EMBL/GenBank/DDBJ databases">
        <title>Actinomadura verrucosospora NRRL-B18236 (PFL_A860) Genome sequencing and assembly.</title>
        <authorList>
            <person name="Samborskyy M."/>
        </authorList>
    </citation>
    <scope>NUCLEOTIDE SEQUENCE [LARGE SCALE GENOMIC DNA]</scope>
    <source>
        <strain evidence="7 8">NRRL:B18236</strain>
    </source>
</reference>
<dbReference type="PANTHER" id="PTHR30055">
    <property type="entry name" value="HTH-TYPE TRANSCRIPTIONAL REGULATOR RUTR"/>
    <property type="match status" value="1"/>
</dbReference>
<evidence type="ECO:0000256" key="4">
    <source>
        <dbReference type="PROSITE-ProRule" id="PRU00335"/>
    </source>
</evidence>
<sequence length="206" mass="21395">MSTPARRADAVRNRDLALDAAMALLAEPGAALTVGAIAERAGLGAGTVVRAFGGKDALLDAAVARLLEPVVQRARDLLAETTPYQALRAFLRELIAFQAAHHAANDQLAGLDLPLTTALRADLVGAVERMIEGARRSGQIRTDLDLPVTTALTSATALAVARTDPDLADAYLTVFMDGLSTPNNSTVGADRSAGSSPLQRTSGAER</sequence>
<evidence type="ECO:0000259" key="6">
    <source>
        <dbReference type="PROSITE" id="PS50977"/>
    </source>
</evidence>
<evidence type="ECO:0000256" key="5">
    <source>
        <dbReference type="SAM" id="MobiDB-lite"/>
    </source>
</evidence>
<keyword evidence="1" id="KW-0805">Transcription regulation</keyword>
<feature type="DNA-binding region" description="H-T-H motif" evidence="4">
    <location>
        <begin position="33"/>
        <end position="52"/>
    </location>
</feature>
<evidence type="ECO:0000313" key="8">
    <source>
        <dbReference type="Proteomes" id="UP000501240"/>
    </source>
</evidence>
<feature type="region of interest" description="Disordered" evidence="5">
    <location>
        <begin position="183"/>
        <end position="206"/>
    </location>
</feature>
<dbReference type="GO" id="GO:0003700">
    <property type="term" value="F:DNA-binding transcription factor activity"/>
    <property type="evidence" value="ECO:0007669"/>
    <property type="project" value="TreeGrafter"/>
</dbReference>
<evidence type="ECO:0000256" key="2">
    <source>
        <dbReference type="ARBA" id="ARBA00023125"/>
    </source>
</evidence>
<dbReference type="Pfam" id="PF21597">
    <property type="entry name" value="TetR_C_43"/>
    <property type="match status" value="1"/>
</dbReference>
<keyword evidence="2 4" id="KW-0238">DNA-binding</keyword>
<gene>
    <name evidence="7" type="ORF">ACTIVE_6226</name>
</gene>
<dbReference type="Pfam" id="PF00440">
    <property type="entry name" value="TetR_N"/>
    <property type="match status" value="1"/>
</dbReference>
<dbReference type="GO" id="GO:0000976">
    <property type="term" value="F:transcription cis-regulatory region binding"/>
    <property type="evidence" value="ECO:0007669"/>
    <property type="project" value="TreeGrafter"/>
</dbReference>
<dbReference type="SUPFAM" id="SSF48498">
    <property type="entry name" value="Tetracyclin repressor-like, C-terminal domain"/>
    <property type="match status" value="1"/>
</dbReference>
<dbReference type="Proteomes" id="UP000501240">
    <property type="component" value="Chromosome"/>
</dbReference>
<organism evidence="7 8">
    <name type="scientific">Actinomadura verrucosospora</name>
    <dbReference type="NCBI Taxonomy" id="46165"/>
    <lineage>
        <taxon>Bacteria</taxon>
        <taxon>Bacillati</taxon>
        <taxon>Actinomycetota</taxon>
        <taxon>Actinomycetes</taxon>
        <taxon>Streptosporangiales</taxon>
        <taxon>Thermomonosporaceae</taxon>
        <taxon>Actinomadura</taxon>
    </lineage>
</organism>
<dbReference type="InterPro" id="IPR001647">
    <property type="entry name" value="HTH_TetR"/>
</dbReference>
<dbReference type="PANTHER" id="PTHR30055:SF234">
    <property type="entry name" value="HTH-TYPE TRANSCRIPTIONAL REGULATOR BETI"/>
    <property type="match status" value="1"/>
</dbReference>
<dbReference type="PRINTS" id="PR00455">
    <property type="entry name" value="HTHTETR"/>
</dbReference>
<dbReference type="AlphaFoldDB" id="A0A7D3VWM2"/>
<protein>
    <submittedName>
        <fullName evidence="7">TetR family transcriptional regulator</fullName>
    </submittedName>
</protein>
<dbReference type="SUPFAM" id="SSF46689">
    <property type="entry name" value="Homeodomain-like"/>
    <property type="match status" value="1"/>
</dbReference>
<dbReference type="InterPro" id="IPR009057">
    <property type="entry name" value="Homeodomain-like_sf"/>
</dbReference>
<feature type="domain" description="HTH tetR-type" evidence="6">
    <location>
        <begin position="11"/>
        <end position="70"/>
    </location>
</feature>
<keyword evidence="8" id="KW-1185">Reference proteome</keyword>